<comment type="caution">
    <text evidence="2">The sequence shown here is derived from an EMBL/GenBank/DDBJ whole genome shotgun (WGS) entry which is preliminary data.</text>
</comment>
<gene>
    <name evidence="2" type="ORF">KAK03_06100</name>
</gene>
<dbReference type="InterPro" id="IPR007621">
    <property type="entry name" value="TPM_dom"/>
</dbReference>
<evidence type="ECO:0000313" key="3">
    <source>
        <dbReference type="Proteomes" id="UP000676246"/>
    </source>
</evidence>
<organism evidence="2 3">
    <name type="scientific">Ideonella alba</name>
    <dbReference type="NCBI Taxonomy" id="2824118"/>
    <lineage>
        <taxon>Bacteria</taxon>
        <taxon>Pseudomonadati</taxon>
        <taxon>Pseudomonadota</taxon>
        <taxon>Betaproteobacteria</taxon>
        <taxon>Burkholderiales</taxon>
        <taxon>Sphaerotilaceae</taxon>
        <taxon>Ideonella</taxon>
    </lineage>
</organism>
<proteinExistence type="predicted"/>
<dbReference type="RefSeq" id="WP_210852416.1">
    <property type="nucleotide sequence ID" value="NZ_JAGQDD010000003.1"/>
</dbReference>
<feature type="domain" description="TPM" evidence="1">
    <location>
        <begin position="23"/>
        <end position="144"/>
    </location>
</feature>
<accession>A0A940Y8C9</accession>
<dbReference type="Proteomes" id="UP000676246">
    <property type="component" value="Unassembled WGS sequence"/>
</dbReference>
<name>A0A940Y8C9_9BURK</name>
<reference evidence="2 3" key="1">
    <citation type="submission" date="2021-04" db="EMBL/GenBank/DDBJ databases">
        <title>The genome sequence of Ideonella sp. 3Y2.</title>
        <authorList>
            <person name="Liu Y."/>
        </authorList>
    </citation>
    <scope>NUCLEOTIDE SEQUENCE [LARGE SCALE GENOMIC DNA]</scope>
    <source>
        <strain evidence="2 3">3Y2</strain>
    </source>
</reference>
<dbReference type="PANTHER" id="PTHR30373">
    <property type="entry name" value="UPF0603 PROTEIN YGCG"/>
    <property type="match status" value="1"/>
</dbReference>
<sequence length="169" mass="18478">MGSPLMRWGRHAWHALGSDGRWLDRAARQRIAERIAASEAGHGGEIRVCIERALPAAALRQGVSARARAQACFGELGVWDTAERCGVLVYLLLAEQAIELVADRGITRRVPPAQWQALVDSLGSALREGRREAGLLAIIDALDALLREHFPLRAEQANPNELPDAPLLR</sequence>
<evidence type="ECO:0000259" key="1">
    <source>
        <dbReference type="Pfam" id="PF04536"/>
    </source>
</evidence>
<dbReference type="Pfam" id="PF04536">
    <property type="entry name" value="TPM_phosphatase"/>
    <property type="match status" value="1"/>
</dbReference>
<keyword evidence="3" id="KW-1185">Reference proteome</keyword>
<evidence type="ECO:0000313" key="2">
    <source>
        <dbReference type="EMBL" id="MBQ0930055.1"/>
    </source>
</evidence>
<dbReference type="Gene3D" id="3.10.310.50">
    <property type="match status" value="1"/>
</dbReference>
<protein>
    <submittedName>
        <fullName evidence="2">TPM domain-containing protein</fullName>
    </submittedName>
</protein>
<dbReference type="AlphaFoldDB" id="A0A940Y8C9"/>
<dbReference type="PANTHER" id="PTHR30373:SF8">
    <property type="entry name" value="BLL7265 PROTEIN"/>
    <property type="match status" value="1"/>
</dbReference>
<dbReference type="EMBL" id="JAGQDD010000003">
    <property type="protein sequence ID" value="MBQ0930055.1"/>
    <property type="molecule type" value="Genomic_DNA"/>
</dbReference>